<dbReference type="EMBL" id="BGPR01084731">
    <property type="protein sequence ID" value="GBL96612.1"/>
    <property type="molecule type" value="Genomic_DNA"/>
</dbReference>
<dbReference type="EMBL" id="BGPR01084728">
    <property type="protein sequence ID" value="GBL96585.1"/>
    <property type="molecule type" value="Genomic_DNA"/>
</dbReference>
<dbReference type="EMBL" id="BGPR01084808">
    <property type="protein sequence ID" value="GBL96958.1"/>
    <property type="molecule type" value="Genomic_DNA"/>
</dbReference>
<evidence type="ECO:0000313" key="3">
    <source>
        <dbReference type="EMBL" id="GBL96958.1"/>
    </source>
</evidence>
<dbReference type="InterPro" id="IPR036397">
    <property type="entry name" value="RNaseH_sf"/>
</dbReference>
<evidence type="ECO:0000313" key="2">
    <source>
        <dbReference type="EMBL" id="GBL96612.1"/>
    </source>
</evidence>
<name>A0A4Y2BYN2_ARAVE</name>
<keyword evidence="4" id="KW-1185">Reference proteome</keyword>
<protein>
    <submittedName>
        <fullName evidence="1">Mariner Mos1 transposase</fullName>
    </submittedName>
</protein>
<dbReference type="Gene3D" id="3.30.420.10">
    <property type="entry name" value="Ribonuclease H-like superfamily/Ribonuclease H"/>
    <property type="match status" value="1"/>
</dbReference>
<dbReference type="AlphaFoldDB" id="A0A4Y2BYN2"/>
<dbReference type="PANTHER" id="PTHR46060">
    <property type="entry name" value="MARINER MOS1 TRANSPOSASE-LIKE PROTEIN"/>
    <property type="match status" value="1"/>
</dbReference>
<proteinExistence type="predicted"/>
<dbReference type="PANTHER" id="PTHR46060:SF1">
    <property type="entry name" value="MARINER MOS1 TRANSPOSASE-LIKE PROTEIN"/>
    <property type="match status" value="1"/>
</dbReference>
<evidence type="ECO:0000313" key="1">
    <source>
        <dbReference type="EMBL" id="GBL96585.1"/>
    </source>
</evidence>
<dbReference type="OrthoDB" id="8195351at2759"/>
<sequence length="267" mass="31645">MCADRRITIDAIASELGILWSVHSILHDDLNIHHICLHMVPKMLSPEQKEARVHMCRDSIDMADEDDSFLKKIVTGDETWCFLYDPQTKRQSSEWKAKTSLRKEKFRLDKNRGKVMEFFLDYDSVIYYEFIPEGQTVNKELYLEILKRLRDAIRRKRPEKWTANDWFLLHNNAPPHRAPIAKKHLARHSVITLEHPPYFPDLAPADFYLFPWLKMKGHHFVDSDEVIENAMEQLKDLSKNGFQECFEQLYESWKKCVDAEGKYFEGQ</sequence>
<gene>
    <name evidence="1" type="primary">marinerT_144</name>
    <name evidence="2" type="synonym">marinerT_33</name>
    <name evidence="3" type="synonym">marinerT_57</name>
    <name evidence="2" type="ORF">AVEN_10598_1</name>
    <name evidence="3" type="ORF">AVEN_108090_1</name>
    <name evidence="1" type="ORF">AVEN_237483_1</name>
</gene>
<organism evidence="1 4">
    <name type="scientific">Araneus ventricosus</name>
    <name type="common">Orbweaver spider</name>
    <name type="synonym">Epeira ventricosa</name>
    <dbReference type="NCBI Taxonomy" id="182803"/>
    <lineage>
        <taxon>Eukaryota</taxon>
        <taxon>Metazoa</taxon>
        <taxon>Ecdysozoa</taxon>
        <taxon>Arthropoda</taxon>
        <taxon>Chelicerata</taxon>
        <taxon>Arachnida</taxon>
        <taxon>Araneae</taxon>
        <taxon>Araneomorphae</taxon>
        <taxon>Entelegynae</taxon>
        <taxon>Araneoidea</taxon>
        <taxon>Araneidae</taxon>
        <taxon>Araneus</taxon>
    </lineage>
</organism>
<dbReference type="InterPro" id="IPR001888">
    <property type="entry name" value="Transposase_1"/>
</dbReference>
<dbReference type="Proteomes" id="UP000499080">
    <property type="component" value="Unassembled WGS sequence"/>
</dbReference>
<dbReference type="InterPro" id="IPR052709">
    <property type="entry name" value="Transposase-MT_Hybrid"/>
</dbReference>
<dbReference type="GO" id="GO:0003676">
    <property type="term" value="F:nucleic acid binding"/>
    <property type="evidence" value="ECO:0007669"/>
    <property type="project" value="InterPro"/>
</dbReference>
<evidence type="ECO:0000313" key="4">
    <source>
        <dbReference type="Proteomes" id="UP000499080"/>
    </source>
</evidence>
<comment type="caution">
    <text evidence="1">The sequence shown here is derived from an EMBL/GenBank/DDBJ whole genome shotgun (WGS) entry which is preliminary data.</text>
</comment>
<dbReference type="Pfam" id="PF01359">
    <property type="entry name" value="Transposase_1"/>
    <property type="match status" value="1"/>
</dbReference>
<reference evidence="1 4" key="1">
    <citation type="journal article" date="2019" name="Sci. Rep.">
        <title>Orb-weaving spider Araneus ventricosus genome elucidates the spidroin gene catalogue.</title>
        <authorList>
            <person name="Kono N."/>
            <person name="Nakamura H."/>
            <person name="Ohtoshi R."/>
            <person name="Moran D.A.P."/>
            <person name="Shinohara A."/>
            <person name="Yoshida Y."/>
            <person name="Fujiwara M."/>
            <person name="Mori M."/>
            <person name="Tomita M."/>
            <person name="Arakawa K."/>
        </authorList>
    </citation>
    <scope>NUCLEOTIDE SEQUENCE [LARGE SCALE GENOMIC DNA]</scope>
</reference>
<accession>A0A4Y2BYN2</accession>